<dbReference type="GeneID" id="114330558"/>
<dbReference type="Proteomes" id="UP001652700">
    <property type="component" value="Unplaced"/>
</dbReference>
<keyword evidence="3" id="KW-1185">Reference proteome</keyword>
<name>A0ABM5ILJ5_DIAVI</name>
<organism evidence="2 3">
    <name type="scientific">Diabrotica virgifera virgifera</name>
    <name type="common">western corn rootworm</name>
    <dbReference type="NCBI Taxonomy" id="50390"/>
    <lineage>
        <taxon>Eukaryota</taxon>
        <taxon>Metazoa</taxon>
        <taxon>Ecdysozoa</taxon>
        <taxon>Arthropoda</taxon>
        <taxon>Hexapoda</taxon>
        <taxon>Insecta</taxon>
        <taxon>Pterygota</taxon>
        <taxon>Neoptera</taxon>
        <taxon>Endopterygota</taxon>
        <taxon>Coleoptera</taxon>
        <taxon>Polyphaga</taxon>
        <taxon>Cucujiformia</taxon>
        <taxon>Chrysomeloidea</taxon>
        <taxon>Chrysomelidae</taxon>
        <taxon>Galerucinae</taxon>
        <taxon>Diabroticina</taxon>
        <taxon>Diabroticites</taxon>
        <taxon>Diabrotica</taxon>
    </lineage>
</organism>
<feature type="chain" id="PRO_5046412754" evidence="1">
    <location>
        <begin position="20"/>
        <end position="128"/>
    </location>
</feature>
<dbReference type="RefSeq" id="XP_028135732.2">
    <property type="nucleotide sequence ID" value="XM_028279931.2"/>
</dbReference>
<evidence type="ECO:0000313" key="2">
    <source>
        <dbReference type="EnsemblMetazoa" id="XP_028135732.2"/>
    </source>
</evidence>
<evidence type="ECO:0000256" key="1">
    <source>
        <dbReference type="SAM" id="SignalP"/>
    </source>
</evidence>
<protein>
    <submittedName>
        <fullName evidence="2">Uncharacterized protein</fullName>
    </submittedName>
</protein>
<proteinExistence type="predicted"/>
<accession>A0ABM5ILJ5</accession>
<keyword evidence="1" id="KW-0732">Signal</keyword>
<reference evidence="2" key="1">
    <citation type="submission" date="2025-05" db="UniProtKB">
        <authorList>
            <consortium name="EnsemblMetazoa"/>
        </authorList>
    </citation>
    <scope>IDENTIFICATION</scope>
</reference>
<feature type="signal peptide" evidence="1">
    <location>
        <begin position="1"/>
        <end position="19"/>
    </location>
</feature>
<dbReference type="EnsemblMetazoa" id="XM_028279931.2">
    <property type="protein sequence ID" value="XP_028135732.2"/>
    <property type="gene ID" value="LOC114330558"/>
</dbReference>
<evidence type="ECO:0000313" key="3">
    <source>
        <dbReference type="Proteomes" id="UP001652700"/>
    </source>
</evidence>
<sequence>MKFLVLFALVFYCSSEVLANNGKPQCEGIQCDIPNCPPGDTLKSPGDEDTACCPYCERNPKCVGIQCDVPKCAPGSVVKLKENACCPSCEPFGNPRCAGIQCGVPLCPAGTVLRLVSGDCCPSCQPAR</sequence>